<accession>A0A182HGK2</accession>
<sequence length="335" mass="37437">MSDNESEVFAAATEGPFVTERKKPDRNETAELRAMVAELQLKLEQAVQLNSGGGKIEVAESLVEAGNEGTDRSDRPCRGRNDLWGRVPDIRELREVIHPFDPRDTTCPDAAAWLKNFDETSEVYGWKEVVKLHCARLSLSGCAKLWWEANQSKIKTWSNFEGALLAGFPSSKNAAFYHNWLVTRKWRKEETPTEYVYAMLAMGCKGGFNEETTTSYIVNGLGEMWRAARVAASRVTTIEGLLKEIAWVENITAVAEHSRHVDRVGERRCFTCGSAEHAARACNKGREPGIGEWSGAAGSSRGAPRSKLRCFTCDEPQHGEKCDERWSRRAGDAEY</sequence>
<evidence type="ECO:0000313" key="2">
    <source>
        <dbReference type="Proteomes" id="UP000075840"/>
    </source>
</evidence>
<keyword evidence="2" id="KW-1185">Reference proteome</keyword>
<organism evidence="1 2">
    <name type="scientific">Anopheles arabiensis</name>
    <name type="common">Mosquito</name>
    <dbReference type="NCBI Taxonomy" id="7173"/>
    <lineage>
        <taxon>Eukaryota</taxon>
        <taxon>Metazoa</taxon>
        <taxon>Ecdysozoa</taxon>
        <taxon>Arthropoda</taxon>
        <taxon>Hexapoda</taxon>
        <taxon>Insecta</taxon>
        <taxon>Pterygota</taxon>
        <taxon>Neoptera</taxon>
        <taxon>Endopterygota</taxon>
        <taxon>Diptera</taxon>
        <taxon>Nematocera</taxon>
        <taxon>Culicoidea</taxon>
        <taxon>Culicidae</taxon>
        <taxon>Anophelinae</taxon>
        <taxon>Anopheles</taxon>
    </lineage>
</organism>
<dbReference type="VEuPathDB" id="VectorBase:AARA21_015252"/>
<dbReference type="Proteomes" id="UP000075840">
    <property type="component" value="Unassembled WGS sequence"/>
</dbReference>
<dbReference type="AlphaFoldDB" id="A0A182HGK2"/>
<evidence type="ECO:0000313" key="1">
    <source>
        <dbReference type="EnsemblMetazoa" id="AARA000355-PA"/>
    </source>
</evidence>
<name>A0A182HGK2_ANOAR</name>
<reference evidence="1" key="1">
    <citation type="submission" date="2022-08" db="UniProtKB">
        <authorList>
            <consortium name="EnsemblMetazoa"/>
        </authorList>
    </citation>
    <scope>IDENTIFICATION</scope>
    <source>
        <strain evidence="1">Dongola</strain>
    </source>
</reference>
<dbReference type="EnsemblMetazoa" id="AARA000355-RA">
    <property type="protein sequence ID" value="AARA000355-PA"/>
    <property type="gene ID" value="AARA000355"/>
</dbReference>
<dbReference type="Gene3D" id="4.10.60.10">
    <property type="entry name" value="Zinc finger, CCHC-type"/>
    <property type="match status" value="1"/>
</dbReference>
<dbReference type="VEuPathDB" id="VectorBase:AARA000355"/>
<dbReference type="EMBL" id="APCN01007568">
    <property type="status" value="NOT_ANNOTATED_CDS"/>
    <property type="molecule type" value="Genomic_DNA"/>
</dbReference>
<protein>
    <recommendedName>
        <fullName evidence="3">CCHC-type domain-containing protein</fullName>
    </recommendedName>
</protein>
<evidence type="ECO:0008006" key="3">
    <source>
        <dbReference type="Google" id="ProtNLM"/>
    </source>
</evidence>
<proteinExistence type="predicted"/>